<reference evidence="1 2" key="1">
    <citation type="journal article" date="2018" name="Front. Plant Sci.">
        <title>Red Clover (Trifolium pratense) and Zigzag Clover (T. medium) - A Picture of Genomic Similarities and Differences.</title>
        <authorList>
            <person name="Dluhosova J."/>
            <person name="Istvanek J."/>
            <person name="Nedelnik J."/>
            <person name="Repkova J."/>
        </authorList>
    </citation>
    <scope>NUCLEOTIDE SEQUENCE [LARGE SCALE GENOMIC DNA]</scope>
    <source>
        <strain evidence="2">cv. 10/8</strain>
        <tissue evidence="1">Leaf</tissue>
    </source>
</reference>
<sequence length="52" mass="5818">MANLAVVDPSVREMSSDGFYQAFSPIMGKSIMWIVKKTFHGPDFVGYSFDLV</sequence>
<proteinExistence type="predicted"/>
<dbReference type="Proteomes" id="UP000265520">
    <property type="component" value="Unassembled WGS sequence"/>
</dbReference>
<name>A0A392SR19_9FABA</name>
<feature type="non-terminal residue" evidence="1">
    <location>
        <position position="52"/>
    </location>
</feature>
<dbReference type="AlphaFoldDB" id="A0A392SR19"/>
<evidence type="ECO:0000313" key="1">
    <source>
        <dbReference type="EMBL" id="MCI50862.1"/>
    </source>
</evidence>
<comment type="caution">
    <text evidence="1">The sequence shown here is derived from an EMBL/GenBank/DDBJ whole genome shotgun (WGS) entry which is preliminary data.</text>
</comment>
<accession>A0A392SR19</accession>
<organism evidence="1 2">
    <name type="scientific">Trifolium medium</name>
    <dbReference type="NCBI Taxonomy" id="97028"/>
    <lineage>
        <taxon>Eukaryota</taxon>
        <taxon>Viridiplantae</taxon>
        <taxon>Streptophyta</taxon>
        <taxon>Embryophyta</taxon>
        <taxon>Tracheophyta</taxon>
        <taxon>Spermatophyta</taxon>
        <taxon>Magnoliopsida</taxon>
        <taxon>eudicotyledons</taxon>
        <taxon>Gunneridae</taxon>
        <taxon>Pentapetalae</taxon>
        <taxon>rosids</taxon>
        <taxon>fabids</taxon>
        <taxon>Fabales</taxon>
        <taxon>Fabaceae</taxon>
        <taxon>Papilionoideae</taxon>
        <taxon>50 kb inversion clade</taxon>
        <taxon>NPAAA clade</taxon>
        <taxon>Hologalegina</taxon>
        <taxon>IRL clade</taxon>
        <taxon>Trifolieae</taxon>
        <taxon>Trifolium</taxon>
    </lineage>
</organism>
<evidence type="ECO:0000313" key="2">
    <source>
        <dbReference type="Proteomes" id="UP000265520"/>
    </source>
</evidence>
<dbReference type="EMBL" id="LXQA010423111">
    <property type="protein sequence ID" value="MCI50862.1"/>
    <property type="molecule type" value="Genomic_DNA"/>
</dbReference>
<keyword evidence="2" id="KW-1185">Reference proteome</keyword>
<protein>
    <submittedName>
        <fullName evidence="1">Uncharacterized protein</fullName>
    </submittedName>
</protein>